<comment type="subunit">
    <text evidence="17">Homotetramer.</text>
</comment>
<dbReference type="GO" id="GO:0046496">
    <property type="term" value="P:nicotinamide nucleotide metabolic process"/>
    <property type="evidence" value="ECO:0007669"/>
    <property type="project" value="UniProtKB-UniRule"/>
</dbReference>
<comment type="function">
    <text evidence="14 19">Bifunctional enzyme that catalyzes the epimerization of the S- and R-forms of NAD(P)HX and the dehydration of the S-form of NAD(P)HX at the expense of ADP, which is converted to AMP. This allows the repair of both epimers of NAD(P)HX, a damaged form of NAD(P)H that is a result of enzymatic or heat-dependent hydration.</text>
</comment>
<comment type="catalytic activity">
    <reaction evidence="16 17 19">
        <text>(6S)-NADPHX + ADP = AMP + phosphate + NADPH + H(+)</text>
        <dbReference type="Rhea" id="RHEA:32235"/>
        <dbReference type="ChEBI" id="CHEBI:15378"/>
        <dbReference type="ChEBI" id="CHEBI:43474"/>
        <dbReference type="ChEBI" id="CHEBI:57783"/>
        <dbReference type="ChEBI" id="CHEBI:64076"/>
        <dbReference type="ChEBI" id="CHEBI:456215"/>
        <dbReference type="ChEBI" id="CHEBI:456216"/>
        <dbReference type="EC" id="4.2.1.136"/>
    </reaction>
</comment>
<feature type="binding site" evidence="18">
    <location>
        <position position="165"/>
    </location>
    <ligand>
        <name>(6S)-NADPHX</name>
        <dbReference type="ChEBI" id="CHEBI:64076"/>
    </ligand>
</feature>
<evidence type="ECO:0000256" key="13">
    <source>
        <dbReference type="ARBA" id="ARBA00023268"/>
    </source>
</evidence>
<name>A0A3A5H6F9_9ACTN</name>
<comment type="cofactor">
    <cofactor evidence="17">
        <name>Mg(2+)</name>
        <dbReference type="ChEBI" id="CHEBI:18420"/>
    </cofactor>
</comment>
<dbReference type="InterPro" id="IPR036652">
    <property type="entry name" value="YjeF_N_dom_sf"/>
</dbReference>
<feature type="domain" description="YjeF C-terminal" evidence="20">
    <location>
        <begin position="227"/>
        <end position="480"/>
    </location>
</feature>
<evidence type="ECO:0000256" key="8">
    <source>
        <dbReference type="ARBA" id="ARBA00022857"/>
    </source>
</evidence>
<keyword evidence="10 17" id="KW-0520">NAD</keyword>
<dbReference type="EC" id="4.2.1.136" evidence="19"/>
<comment type="catalytic activity">
    <reaction evidence="2 18 19">
        <text>(6R)-NADPHX = (6S)-NADPHX</text>
        <dbReference type="Rhea" id="RHEA:32227"/>
        <dbReference type="ChEBI" id="CHEBI:64076"/>
        <dbReference type="ChEBI" id="CHEBI:64077"/>
        <dbReference type="EC" id="5.1.99.6"/>
    </reaction>
</comment>
<comment type="similarity">
    <text evidence="3 19">In the N-terminal section; belongs to the NnrE/AIBP family.</text>
</comment>
<comment type="catalytic activity">
    <reaction evidence="1 18 19">
        <text>(6R)-NADHX = (6S)-NADHX</text>
        <dbReference type="Rhea" id="RHEA:32215"/>
        <dbReference type="ChEBI" id="CHEBI:64074"/>
        <dbReference type="ChEBI" id="CHEBI:64075"/>
        <dbReference type="EC" id="5.1.99.6"/>
    </reaction>
</comment>
<reference evidence="23" key="1">
    <citation type="submission" date="2018-09" db="EMBL/GenBank/DDBJ databases">
        <authorList>
            <person name="Zhu H."/>
        </authorList>
    </citation>
    <scope>NUCLEOTIDE SEQUENCE [LARGE SCALE GENOMIC DNA]</scope>
    <source>
        <strain evidence="23">K1W22B-1</strain>
    </source>
</reference>
<feature type="binding site" evidence="17">
    <location>
        <position position="262"/>
    </location>
    <ligand>
        <name>(6S)-NADPHX</name>
        <dbReference type="ChEBI" id="CHEBI:64076"/>
    </ligand>
</feature>
<evidence type="ECO:0000313" key="22">
    <source>
        <dbReference type="EMBL" id="RJS46243.1"/>
    </source>
</evidence>
<dbReference type="CDD" id="cd01171">
    <property type="entry name" value="YXKO-related"/>
    <property type="match status" value="1"/>
</dbReference>
<evidence type="ECO:0000256" key="10">
    <source>
        <dbReference type="ARBA" id="ARBA00023027"/>
    </source>
</evidence>
<accession>A0A3A5H6F9</accession>
<sequence length="491" mass="49729">MRHAHTVAQVRAAEEELLSALPDGVLMQRAATGLAYAVIDLLGGAYGRRVVLLVGSGDNGADAMYAGALLARRGAKVEAVLLADRVHEAGLDAFRSAGGRIRGESSAQPFGESSHLRTQLAADVVVDGIVGIGGRPGLRPEAVAALAAYTRPGVDGRRPVVVAVDVPSGVDVDNGRLDGPHVRADLTVTFGTHKVAHLVDPAAEACGVVQLVDIGLALPEAAVTSLQAADVAALLPVPGPFDHKYTRGVVGVRAGSRQYPGAGALCVAGAVSGLAGMVRYRAVDNDEGVADTVRAQHPEAISGDGRVQAWVVGSGGGDRAEEALLEAVADGTPVVVDADALAHVVGSLGVAAILTPHAGELARMLDVARSEVDAHQLLFAREAAVRFGAVVVLKDRHTLTAHPDGRVRVTTTGVPWLATAGAGDVLAGLTGALLASGLDPFDAASVGSWVHGAAATLAADGGPLAAGRVALAIPEAVRRILGERGLTESTP</sequence>
<dbReference type="SUPFAM" id="SSF64153">
    <property type="entry name" value="YjeF N-terminal domain-like"/>
    <property type="match status" value="1"/>
</dbReference>
<dbReference type="PANTHER" id="PTHR12592:SF0">
    <property type="entry name" value="ATP-DEPENDENT (S)-NAD(P)H-HYDRATE DEHYDRATASE"/>
    <property type="match status" value="1"/>
</dbReference>
<comment type="similarity">
    <text evidence="18">Belongs to the NnrE/AIBP family.</text>
</comment>
<protein>
    <recommendedName>
        <fullName evidence="19">Bifunctional NAD(P)H-hydrate repair enzyme</fullName>
    </recommendedName>
    <alternativeName>
        <fullName evidence="19">Nicotinamide nucleotide repair protein</fullName>
    </alternativeName>
    <domain>
        <recommendedName>
            <fullName evidence="19">ADP-dependent (S)-NAD(P)H-hydrate dehydratase</fullName>
            <ecNumber evidence="19">4.2.1.136</ecNumber>
        </recommendedName>
        <alternativeName>
            <fullName evidence="19">ADP-dependent NAD(P)HX dehydratase</fullName>
        </alternativeName>
    </domain>
    <domain>
        <recommendedName>
            <fullName evidence="19">NAD(P)H-hydrate epimerase</fullName>
            <ecNumber evidence="19">5.1.99.6</ecNumber>
        </recommendedName>
    </domain>
</protein>
<dbReference type="HAMAP" id="MF_01966">
    <property type="entry name" value="NADHX_epimerase"/>
    <property type="match status" value="1"/>
</dbReference>
<keyword evidence="13" id="KW-0511">Multifunctional enzyme</keyword>
<dbReference type="GO" id="GO:0110051">
    <property type="term" value="P:metabolite repair"/>
    <property type="evidence" value="ECO:0007669"/>
    <property type="project" value="TreeGrafter"/>
</dbReference>
<dbReference type="Pfam" id="PF01256">
    <property type="entry name" value="Carb_kinase"/>
    <property type="match status" value="1"/>
</dbReference>
<feature type="binding site" evidence="17">
    <location>
        <position position="424"/>
    </location>
    <ligand>
        <name>(6S)-NADPHX</name>
        <dbReference type="ChEBI" id="CHEBI:64076"/>
    </ligand>
</feature>
<dbReference type="PROSITE" id="PS51385">
    <property type="entry name" value="YJEF_N"/>
    <property type="match status" value="1"/>
</dbReference>
<comment type="caution">
    <text evidence="22">The sequence shown here is derived from an EMBL/GenBank/DDBJ whole genome shotgun (WGS) entry which is preliminary data.</text>
</comment>
<feature type="domain" description="YjeF N-terminal" evidence="21">
    <location>
        <begin position="10"/>
        <end position="222"/>
    </location>
</feature>
<evidence type="ECO:0000256" key="11">
    <source>
        <dbReference type="ARBA" id="ARBA00023235"/>
    </source>
</evidence>
<dbReference type="Gene3D" id="3.40.50.10260">
    <property type="entry name" value="YjeF N-terminal domain"/>
    <property type="match status" value="1"/>
</dbReference>
<comment type="similarity">
    <text evidence="17">Belongs to the NnrD/CARKD family.</text>
</comment>
<evidence type="ECO:0000259" key="20">
    <source>
        <dbReference type="PROSITE" id="PS51383"/>
    </source>
</evidence>
<dbReference type="Pfam" id="PF03853">
    <property type="entry name" value="YjeF_N"/>
    <property type="match status" value="1"/>
</dbReference>
<dbReference type="InterPro" id="IPR000631">
    <property type="entry name" value="CARKD"/>
</dbReference>
<dbReference type="PIRSF" id="PIRSF017184">
    <property type="entry name" value="Nnr"/>
    <property type="match status" value="1"/>
</dbReference>
<feature type="binding site" evidence="17">
    <location>
        <position position="315"/>
    </location>
    <ligand>
        <name>(6S)-NADPHX</name>
        <dbReference type="ChEBI" id="CHEBI:64076"/>
    </ligand>
</feature>
<evidence type="ECO:0000256" key="18">
    <source>
        <dbReference type="HAMAP-Rule" id="MF_01966"/>
    </source>
</evidence>
<dbReference type="EC" id="5.1.99.6" evidence="19"/>
<gene>
    <name evidence="17" type="primary">nnrD</name>
    <name evidence="18" type="synonym">nnrE</name>
    <name evidence="22" type="ORF">D4739_08480</name>
</gene>
<comment type="catalytic activity">
    <reaction evidence="15 17 19">
        <text>(6S)-NADHX + ADP = AMP + phosphate + NADH + H(+)</text>
        <dbReference type="Rhea" id="RHEA:32223"/>
        <dbReference type="ChEBI" id="CHEBI:15378"/>
        <dbReference type="ChEBI" id="CHEBI:43474"/>
        <dbReference type="ChEBI" id="CHEBI:57945"/>
        <dbReference type="ChEBI" id="CHEBI:64074"/>
        <dbReference type="ChEBI" id="CHEBI:456215"/>
        <dbReference type="ChEBI" id="CHEBI:456216"/>
        <dbReference type="EC" id="4.2.1.136"/>
    </reaction>
</comment>
<keyword evidence="5 18" id="KW-0479">Metal-binding</keyword>
<dbReference type="GO" id="GO:0046872">
    <property type="term" value="F:metal ion binding"/>
    <property type="evidence" value="ECO:0007669"/>
    <property type="project" value="UniProtKB-UniRule"/>
</dbReference>
<comment type="cofactor">
    <cofactor evidence="18 19">
        <name>K(+)</name>
        <dbReference type="ChEBI" id="CHEBI:29103"/>
    </cofactor>
    <text evidence="18 19">Binds 1 potassium ion per subunit.</text>
</comment>
<evidence type="ECO:0000256" key="17">
    <source>
        <dbReference type="HAMAP-Rule" id="MF_01965"/>
    </source>
</evidence>
<evidence type="ECO:0000256" key="7">
    <source>
        <dbReference type="ARBA" id="ARBA00022840"/>
    </source>
</evidence>
<keyword evidence="12 17" id="KW-0456">Lyase</keyword>
<dbReference type="GO" id="GO:0005524">
    <property type="term" value="F:ATP binding"/>
    <property type="evidence" value="ECO:0007669"/>
    <property type="project" value="UniProtKB-UniRule"/>
</dbReference>
<dbReference type="PANTHER" id="PTHR12592">
    <property type="entry name" value="ATP-DEPENDENT (S)-NAD(P)H-HYDRATE DEHYDRATASE FAMILY MEMBER"/>
    <property type="match status" value="1"/>
</dbReference>
<dbReference type="InterPro" id="IPR004443">
    <property type="entry name" value="YjeF_N_dom"/>
</dbReference>
<comment type="similarity">
    <text evidence="4 19">In the C-terminal section; belongs to the NnrD/CARKD family.</text>
</comment>
<dbReference type="AlphaFoldDB" id="A0A3A5H6F9"/>
<evidence type="ECO:0000256" key="14">
    <source>
        <dbReference type="ARBA" id="ARBA00025153"/>
    </source>
</evidence>
<evidence type="ECO:0000256" key="5">
    <source>
        <dbReference type="ARBA" id="ARBA00022723"/>
    </source>
</evidence>
<feature type="binding site" evidence="18">
    <location>
        <position position="59"/>
    </location>
    <ligand>
        <name>K(+)</name>
        <dbReference type="ChEBI" id="CHEBI:29103"/>
    </ligand>
</feature>
<dbReference type="SUPFAM" id="SSF53613">
    <property type="entry name" value="Ribokinase-like"/>
    <property type="match status" value="1"/>
</dbReference>
<feature type="binding site" evidence="17">
    <location>
        <position position="423"/>
    </location>
    <ligand>
        <name>AMP</name>
        <dbReference type="ChEBI" id="CHEBI:456215"/>
    </ligand>
</feature>
<keyword evidence="23" id="KW-1185">Reference proteome</keyword>
<dbReference type="Proteomes" id="UP000276542">
    <property type="component" value="Unassembled WGS sequence"/>
</dbReference>
<feature type="binding site" evidence="18">
    <location>
        <position position="127"/>
    </location>
    <ligand>
        <name>K(+)</name>
        <dbReference type="ChEBI" id="CHEBI:29103"/>
    </ligand>
</feature>
<evidence type="ECO:0000256" key="6">
    <source>
        <dbReference type="ARBA" id="ARBA00022741"/>
    </source>
</evidence>
<dbReference type="Gene3D" id="3.40.1190.20">
    <property type="match status" value="1"/>
</dbReference>
<dbReference type="EMBL" id="QYRP01000002">
    <property type="protein sequence ID" value="RJS46243.1"/>
    <property type="molecule type" value="Genomic_DNA"/>
</dbReference>
<evidence type="ECO:0000256" key="2">
    <source>
        <dbReference type="ARBA" id="ARBA00000909"/>
    </source>
</evidence>
<keyword evidence="8 17" id="KW-0521">NADP</keyword>
<dbReference type="InterPro" id="IPR030677">
    <property type="entry name" value="Nnr"/>
</dbReference>
<comment type="function">
    <text evidence="18">Catalyzes the epimerization of the S- and R-forms of NAD(P)HX, a damaged form of NAD(P)H that is a result of enzymatic or heat-dependent hydration. This is a prerequisite for the S-specific NAD(P)H-hydrate dehydratase to allow the repair of both epimers of NAD(P)HX.</text>
</comment>
<comment type="caution">
    <text evidence="18">Lacks conserved residue(s) required for the propagation of feature annotation.</text>
</comment>
<dbReference type="RefSeq" id="WP_120060216.1">
    <property type="nucleotide sequence ID" value="NZ_QYRP01000002.1"/>
</dbReference>
<evidence type="ECO:0000256" key="15">
    <source>
        <dbReference type="ARBA" id="ARBA00048238"/>
    </source>
</evidence>
<evidence type="ECO:0000313" key="23">
    <source>
        <dbReference type="Proteomes" id="UP000276542"/>
    </source>
</evidence>
<dbReference type="InterPro" id="IPR029056">
    <property type="entry name" value="Ribokinase-like"/>
</dbReference>
<evidence type="ECO:0000256" key="12">
    <source>
        <dbReference type="ARBA" id="ARBA00023239"/>
    </source>
</evidence>
<evidence type="ECO:0000256" key="4">
    <source>
        <dbReference type="ARBA" id="ARBA00009524"/>
    </source>
</evidence>
<evidence type="ECO:0000256" key="3">
    <source>
        <dbReference type="ARBA" id="ARBA00006001"/>
    </source>
</evidence>
<dbReference type="GO" id="GO:0052856">
    <property type="term" value="F:NAD(P)HX epimerase activity"/>
    <property type="evidence" value="ECO:0007669"/>
    <property type="project" value="UniProtKB-UniRule"/>
</dbReference>
<evidence type="ECO:0000256" key="1">
    <source>
        <dbReference type="ARBA" id="ARBA00000013"/>
    </source>
</evidence>
<evidence type="ECO:0000256" key="9">
    <source>
        <dbReference type="ARBA" id="ARBA00022958"/>
    </source>
</evidence>
<proteinExistence type="inferred from homology"/>
<dbReference type="GO" id="GO:0052855">
    <property type="term" value="F:ADP-dependent NAD(P)H-hydrate dehydratase activity"/>
    <property type="evidence" value="ECO:0007669"/>
    <property type="project" value="UniProtKB-UniRule"/>
</dbReference>
<feature type="binding site" evidence="17">
    <location>
        <begin position="394"/>
        <end position="398"/>
    </location>
    <ligand>
        <name>AMP</name>
        <dbReference type="ChEBI" id="CHEBI:456215"/>
    </ligand>
</feature>
<evidence type="ECO:0000256" key="16">
    <source>
        <dbReference type="ARBA" id="ARBA00049209"/>
    </source>
</evidence>
<feature type="binding site" evidence="18">
    <location>
        <begin position="58"/>
        <end position="62"/>
    </location>
    <ligand>
        <name>(6S)-NADPHX</name>
        <dbReference type="ChEBI" id="CHEBI:64076"/>
    </ligand>
</feature>
<dbReference type="PROSITE" id="PS51383">
    <property type="entry name" value="YJEF_C_3"/>
    <property type="match status" value="1"/>
</dbReference>
<evidence type="ECO:0000259" key="21">
    <source>
        <dbReference type="PROSITE" id="PS51385"/>
    </source>
</evidence>
<evidence type="ECO:0000256" key="19">
    <source>
        <dbReference type="PIRNR" id="PIRNR017184"/>
    </source>
</evidence>
<feature type="binding site" evidence="17">
    <location>
        <position position="357"/>
    </location>
    <ligand>
        <name>(6S)-NADPHX</name>
        <dbReference type="ChEBI" id="CHEBI:64076"/>
    </ligand>
</feature>
<dbReference type="OrthoDB" id="9806925at2"/>
<keyword evidence="11 18" id="KW-0413">Isomerase</keyword>
<keyword evidence="9 18" id="KW-0630">Potassium</keyword>
<feature type="binding site" evidence="18">
    <location>
        <position position="168"/>
    </location>
    <ligand>
        <name>K(+)</name>
        <dbReference type="ChEBI" id="CHEBI:29103"/>
    </ligand>
</feature>
<organism evidence="22 23">
    <name type="scientific">Nocardioides cavernaquae</name>
    <dbReference type="NCBI Taxonomy" id="2321396"/>
    <lineage>
        <taxon>Bacteria</taxon>
        <taxon>Bacillati</taxon>
        <taxon>Actinomycetota</taxon>
        <taxon>Actinomycetes</taxon>
        <taxon>Propionibacteriales</taxon>
        <taxon>Nocardioidaceae</taxon>
        <taxon>Nocardioides</taxon>
    </lineage>
</organism>
<comment type="function">
    <text evidence="17">Catalyzes the dehydration of the S-form of NAD(P)HX at the expense of ADP, which is converted to AMP. Together with NAD(P)HX epimerase, which catalyzes the epimerization of the S- and R-forms, the enzyme allows the repair of both epimers of NAD(P)HX, a damaged form of NAD(P)H that is a result of enzymatic or heat-dependent hydration.</text>
</comment>
<keyword evidence="6 17" id="KW-0547">Nucleotide-binding</keyword>
<keyword evidence="7 17" id="KW-0067">ATP-binding</keyword>
<dbReference type="HAMAP" id="MF_01965">
    <property type="entry name" value="NADHX_dehydratase"/>
    <property type="match status" value="1"/>
</dbReference>